<evidence type="ECO:0000259" key="5">
    <source>
        <dbReference type="Pfam" id="PF24883"/>
    </source>
</evidence>
<dbReference type="GO" id="GO:0008299">
    <property type="term" value="P:isoprenoid biosynthetic process"/>
    <property type="evidence" value="ECO:0007669"/>
    <property type="project" value="UniProtKB-ARBA"/>
</dbReference>
<dbReference type="Pfam" id="PF01048">
    <property type="entry name" value="PNP_UDP_1"/>
    <property type="match status" value="1"/>
</dbReference>
<dbReference type="SUPFAM" id="SSF53167">
    <property type="entry name" value="Purine and uridine phosphorylases"/>
    <property type="match status" value="1"/>
</dbReference>
<dbReference type="InterPro" id="IPR056884">
    <property type="entry name" value="NPHP3-like_N"/>
</dbReference>
<organism evidence="6 7">
    <name type="scientific">Aspergillus terreus (strain NIH 2624 / FGSC A1156)</name>
    <dbReference type="NCBI Taxonomy" id="341663"/>
    <lineage>
        <taxon>Eukaryota</taxon>
        <taxon>Fungi</taxon>
        <taxon>Dikarya</taxon>
        <taxon>Ascomycota</taxon>
        <taxon>Pezizomycotina</taxon>
        <taxon>Eurotiomycetes</taxon>
        <taxon>Eurotiomycetidae</taxon>
        <taxon>Eurotiales</taxon>
        <taxon>Aspergillaceae</taxon>
        <taxon>Aspergillus</taxon>
        <taxon>Aspergillus subgen. Circumdati</taxon>
    </lineage>
</organism>
<dbReference type="Gene3D" id="3.40.50.1580">
    <property type="entry name" value="Nucleoside phosphorylase domain"/>
    <property type="match status" value="1"/>
</dbReference>
<dbReference type="GO" id="GO:0010333">
    <property type="term" value="F:terpene synthase activity"/>
    <property type="evidence" value="ECO:0007669"/>
    <property type="project" value="InterPro"/>
</dbReference>
<dbReference type="InterPro" id="IPR053137">
    <property type="entry name" value="NLR-like"/>
</dbReference>
<dbReference type="RefSeq" id="XP_001216825.1">
    <property type="nucleotide sequence ID" value="XM_001216825.1"/>
</dbReference>
<reference evidence="7" key="1">
    <citation type="submission" date="2005-09" db="EMBL/GenBank/DDBJ databases">
        <title>Annotation of the Aspergillus terreus NIH2624 genome.</title>
        <authorList>
            <person name="Birren B.W."/>
            <person name="Lander E.S."/>
            <person name="Galagan J.E."/>
            <person name="Nusbaum C."/>
            <person name="Devon K."/>
            <person name="Henn M."/>
            <person name="Ma L.-J."/>
            <person name="Jaffe D.B."/>
            <person name="Butler J."/>
            <person name="Alvarez P."/>
            <person name="Gnerre S."/>
            <person name="Grabherr M."/>
            <person name="Kleber M."/>
            <person name="Mauceli E.W."/>
            <person name="Brockman W."/>
            <person name="Rounsley S."/>
            <person name="Young S.K."/>
            <person name="LaButti K."/>
            <person name="Pushparaj V."/>
            <person name="DeCaprio D."/>
            <person name="Crawford M."/>
            <person name="Koehrsen M."/>
            <person name="Engels R."/>
            <person name="Montgomery P."/>
            <person name="Pearson M."/>
            <person name="Howarth C."/>
            <person name="Larson L."/>
            <person name="Luoma S."/>
            <person name="White J."/>
            <person name="Alvarado L."/>
            <person name="Kodira C.D."/>
            <person name="Zeng Q."/>
            <person name="Oleary S."/>
            <person name="Yandava C."/>
            <person name="Denning D.W."/>
            <person name="Nierman W.C."/>
            <person name="Milne T."/>
            <person name="Madden K."/>
        </authorList>
    </citation>
    <scope>NUCLEOTIDE SEQUENCE [LARGE SCALE GENOMIC DNA]</scope>
    <source>
        <strain evidence="7">NIH 2624 / FGSC A1156</strain>
    </source>
</reference>
<proteinExistence type="inferred from homology"/>
<feature type="domain" description="Nucleoside phosphorylase" evidence="4">
    <location>
        <begin position="391"/>
        <end position="671"/>
    </location>
</feature>
<dbReference type="InterPro" id="IPR000845">
    <property type="entry name" value="Nucleoside_phosphorylase_d"/>
</dbReference>
<dbReference type="eggNOG" id="KOG4177">
    <property type="taxonomic scope" value="Eukaryota"/>
</dbReference>
<dbReference type="GO" id="GO:0009116">
    <property type="term" value="P:nucleoside metabolic process"/>
    <property type="evidence" value="ECO:0007669"/>
    <property type="project" value="InterPro"/>
</dbReference>
<accession>Q0CDN0</accession>
<dbReference type="InterPro" id="IPR034686">
    <property type="entry name" value="Terpene_cyclase-like_2"/>
</dbReference>
<dbReference type="Pfam" id="PF24883">
    <property type="entry name" value="NPHP3_N"/>
    <property type="match status" value="1"/>
</dbReference>
<dbReference type="InterPro" id="IPR008949">
    <property type="entry name" value="Isoprenoid_synthase_dom_sf"/>
</dbReference>
<dbReference type="Pfam" id="PF19086">
    <property type="entry name" value="Terpene_syn_C_2"/>
    <property type="match status" value="1"/>
</dbReference>
<evidence type="ECO:0000256" key="1">
    <source>
        <dbReference type="ARBA" id="ARBA00006333"/>
    </source>
</evidence>
<dbReference type="HOGENOM" id="CLU_350203_0_0_1"/>
<sequence>MSLLQVLQQTILPTRKPSEDEHVPVRLPNMFVLFLSGQPDVNPYYESVRRASEMWLSNQCSFDERAQRILFKTDFSYFCSICAPYAGAEELRTVCDWGNWVFPFDDIFDNGGLKDDPEGAQQLINSLLEGMDNDGVAPRSENSLVQVHNTVWERVAKGSPVGVRRRFANAMKNYCTGTLEQVRNCSNGDYPTLQEMLDLRRQSSGVSPLFALVEYAHKLNLPDSVFETRSIREIERLGIDLVLLPRQNDILSYCKEEKEGVTHNMVAICRHAGMPAQMAFDHIGEMLVSCYRDWYMALAELPSWGERIDAEVQQYIRGVQNVVMANLNWSFRSGRYFGKANDQVRKTGIVMVRPQKVDLELSMLNLQSSTVSPPIAMTRLKRRRPRPEDFTIAWICALPLEYAAAKQSLDDLYEELNEYTTGRIHNHEVVLVCLPAGRIGTNAAAAAVARIVSTFPSVKAGLLVGIAGGVPSSKADIRLGDVVISQPEGKYGGVVQYDYGKTITNGFQERTGSLNSPPRILLTAVSKAKSNLSISRRNISERLAATNTVLPPPEFDILFHSSYDHPQGHSTCSSCNMTMLVEREPRQDKHPLIFFGTIASGNQVIKDGISRDRISSGLGGVLCYEMEAAGVMNELPCLVIRGICDYADSHKSKQFQPFAAATAAACAREILSYVHATSPGSQQLPAHDHSESVQSEAQFQDRLTAEEKRSFLAALKFDQIHARHSTIRLAHVKTCQWLPRSEKYQQWLDPNSFGEHHGFLWIKGKPGAGKSTLMKFAFGKAVRQFANATVISFFFNARGDDLEK</sequence>
<dbReference type="PANTHER" id="PTHR46082:SF11">
    <property type="entry name" value="AAA+ ATPASE DOMAIN-CONTAINING PROTEIN-RELATED"/>
    <property type="match status" value="1"/>
</dbReference>
<dbReference type="VEuPathDB" id="FungiDB:ATEG_08204"/>
<comment type="similarity">
    <text evidence="1">Belongs to the terpene synthase family.</text>
</comment>
<dbReference type="OrthoDB" id="2861623at2759"/>
<dbReference type="SFLD" id="SFLDG01020">
    <property type="entry name" value="Terpene_Cyclase_Like_2"/>
    <property type="match status" value="1"/>
</dbReference>
<name>Q0CDN0_ASPTN</name>
<dbReference type="Gene3D" id="1.10.600.10">
    <property type="entry name" value="Farnesyl Diphosphate Synthase"/>
    <property type="match status" value="1"/>
</dbReference>
<dbReference type="STRING" id="341663.Q0CDN0"/>
<protein>
    <submittedName>
        <fullName evidence="6">Uncharacterized protein</fullName>
    </submittedName>
</protein>
<keyword evidence="2" id="KW-0677">Repeat</keyword>
<dbReference type="SUPFAM" id="SSF48576">
    <property type="entry name" value="Terpenoid synthases"/>
    <property type="match status" value="1"/>
</dbReference>
<dbReference type="EMBL" id="CH476605">
    <property type="protein sequence ID" value="EAU31377.1"/>
    <property type="molecule type" value="Genomic_DNA"/>
</dbReference>
<dbReference type="PANTHER" id="PTHR46082">
    <property type="entry name" value="ATP/GTP-BINDING PROTEIN-RELATED"/>
    <property type="match status" value="1"/>
</dbReference>
<dbReference type="GeneID" id="4353580"/>
<gene>
    <name evidence="6" type="ORF">ATEG_08204</name>
</gene>
<dbReference type="InterPro" id="IPR035994">
    <property type="entry name" value="Nucleoside_phosphorylase_sf"/>
</dbReference>
<evidence type="ECO:0000256" key="3">
    <source>
        <dbReference type="SAM" id="MobiDB-lite"/>
    </source>
</evidence>
<evidence type="ECO:0000313" key="7">
    <source>
        <dbReference type="Proteomes" id="UP000007963"/>
    </source>
</evidence>
<dbReference type="SFLD" id="SFLDS00005">
    <property type="entry name" value="Isoprenoid_Synthase_Type_I"/>
    <property type="match status" value="1"/>
</dbReference>
<evidence type="ECO:0000259" key="4">
    <source>
        <dbReference type="Pfam" id="PF01048"/>
    </source>
</evidence>
<feature type="region of interest" description="Disordered" evidence="3">
    <location>
        <begin position="679"/>
        <end position="699"/>
    </location>
</feature>
<feature type="domain" description="Nephrocystin 3-like N-terminal" evidence="5">
    <location>
        <begin position="734"/>
        <end position="798"/>
    </location>
</feature>
<dbReference type="Proteomes" id="UP000007963">
    <property type="component" value="Unassembled WGS sequence"/>
</dbReference>
<evidence type="ECO:0000256" key="2">
    <source>
        <dbReference type="ARBA" id="ARBA00022737"/>
    </source>
</evidence>
<evidence type="ECO:0000313" key="6">
    <source>
        <dbReference type="EMBL" id="EAU31377.1"/>
    </source>
</evidence>
<dbReference type="AlphaFoldDB" id="Q0CDN0"/>